<dbReference type="OrthoDB" id="4224127at2759"/>
<evidence type="ECO:0000313" key="1">
    <source>
        <dbReference type="EMBL" id="EME40040.1"/>
    </source>
</evidence>
<dbReference type="AlphaFoldDB" id="N1PEK8"/>
<name>N1PEK8_DOTSN</name>
<dbReference type="EMBL" id="KB446544">
    <property type="protein sequence ID" value="EME40040.1"/>
    <property type="molecule type" value="Genomic_DNA"/>
</dbReference>
<organism evidence="1 2">
    <name type="scientific">Dothistroma septosporum (strain NZE10 / CBS 128990)</name>
    <name type="common">Red band needle blight fungus</name>
    <name type="synonym">Mycosphaerella pini</name>
    <dbReference type="NCBI Taxonomy" id="675120"/>
    <lineage>
        <taxon>Eukaryota</taxon>
        <taxon>Fungi</taxon>
        <taxon>Dikarya</taxon>
        <taxon>Ascomycota</taxon>
        <taxon>Pezizomycotina</taxon>
        <taxon>Dothideomycetes</taxon>
        <taxon>Dothideomycetidae</taxon>
        <taxon>Mycosphaerellales</taxon>
        <taxon>Mycosphaerellaceae</taxon>
        <taxon>Dothistroma</taxon>
    </lineage>
</organism>
<keyword evidence="2" id="KW-1185">Reference proteome</keyword>
<evidence type="ECO:0000313" key="2">
    <source>
        <dbReference type="Proteomes" id="UP000016933"/>
    </source>
</evidence>
<sequence>MSKRAGHINSDSFNGSTARTCIQVSFPTPDLSTSSAAATRPTLSVQQTDLARPQSTVATVCIDEMHVRIPVATRLTALHIALRIAVSNQARVSMTMANETHDSRSQAIWQ</sequence>
<reference evidence="2" key="1">
    <citation type="journal article" date="2012" name="PLoS Genet.">
        <title>The genomes of the fungal plant pathogens Cladosporium fulvum and Dothistroma septosporum reveal adaptation to different hosts and lifestyles but also signatures of common ancestry.</title>
        <authorList>
            <person name="de Wit P.J.G.M."/>
            <person name="van der Burgt A."/>
            <person name="Oekmen B."/>
            <person name="Stergiopoulos I."/>
            <person name="Abd-Elsalam K.A."/>
            <person name="Aerts A.L."/>
            <person name="Bahkali A.H."/>
            <person name="Beenen H.G."/>
            <person name="Chettri P."/>
            <person name="Cox M.P."/>
            <person name="Datema E."/>
            <person name="de Vries R.P."/>
            <person name="Dhillon B."/>
            <person name="Ganley A.R."/>
            <person name="Griffiths S.A."/>
            <person name="Guo Y."/>
            <person name="Hamelin R.C."/>
            <person name="Henrissat B."/>
            <person name="Kabir M.S."/>
            <person name="Jashni M.K."/>
            <person name="Kema G."/>
            <person name="Klaubauf S."/>
            <person name="Lapidus A."/>
            <person name="Levasseur A."/>
            <person name="Lindquist E."/>
            <person name="Mehrabi R."/>
            <person name="Ohm R.A."/>
            <person name="Owen T.J."/>
            <person name="Salamov A."/>
            <person name="Schwelm A."/>
            <person name="Schijlen E."/>
            <person name="Sun H."/>
            <person name="van den Burg H.A."/>
            <person name="van Ham R.C.H.J."/>
            <person name="Zhang S."/>
            <person name="Goodwin S.B."/>
            <person name="Grigoriev I.V."/>
            <person name="Collemare J."/>
            <person name="Bradshaw R.E."/>
        </authorList>
    </citation>
    <scope>NUCLEOTIDE SEQUENCE [LARGE SCALE GENOMIC DNA]</scope>
    <source>
        <strain evidence="2">NZE10 / CBS 128990</strain>
    </source>
</reference>
<reference evidence="1 2" key="2">
    <citation type="journal article" date="2012" name="PLoS Pathog.">
        <title>Diverse lifestyles and strategies of plant pathogenesis encoded in the genomes of eighteen Dothideomycetes fungi.</title>
        <authorList>
            <person name="Ohm R.A."/>
            <person name="Feau N."/>
            <person name="Henrissat B."/>
            <person name="Schoch C.L."/>
            <person name="Horwitz B.A."/>
            <person name="Barry K.W."/>
            <person name="Condon B.J."/>
            <person name="Copeland A.C."/>
            <person name="Dhillon B."/>
            <person name="Glaser F."/>
            <person name="Hesse C.N."/>
            <person name="Kosti I."/>
            <person name="LaButti K."/>
            <person name="Lindquist E.A."/>
            <person name="Lucas S."/>
            <person name="Salamov A.A."/>
            <person name="Bradshaw R.E."/>
            <person name="Ciuffetti L."/>
            <person name="Hamelin R.C."/>
            <person name="Kema G.H.J."/>
            <person name="Lawrence C."/>
            <person name="Scott J.A."/>
            <person name="Spatafora J.W."/>
            <person name="Turgeon B.G."/>
            <person name="de Wit P.J.G.M."/>
            <person name="Zhong S."/>
            <person name="Goodwin S.B."/>
            <person name="Grigoriev I.V."/>
        </authorList>
    </citation>
    <scope>NUCLEOTIDE SEQUENCE [LARGE SCALE GENOMIC DNA]</scope>
    <source>
        <strain evidence="2">NZE10 / CBS 128990</strain>
    </source>
</reference>
<accession>N1PEK8</accession>
<dbReference type="Proteomes" id="UP000016933">
    <property type="component" value="Unassembled WGS sequence"/>
</dbReference>
<protein>
    <submittedName>
        <fullName evidence="1">Uncharacterized protein</fullName>
    </submittedName>
</protein>
<dbReference type="HOGENOM" id="CLU_2170993_0_0_1"/>
<gene>
    <name evidence="1" type="ORF">DOTSEDRAFT_74792</name>
</gene>
<proteinExistence type="predicted"/>